<evidence type="ECO:0000313" key="2">
    <source>
        <dbReference type="EMBL" id="PZO76745.1"/>
    </source>
</evidence>
<proteinExistence type="predicted"/>
<evidence type="ECO:0000256" key="1">
    <source>
        <dbReference type="SAM" id="MobiDB-lite"/>
    </source>
</evidence>
<organism evidence="2 3">
    <name type="scientific">Sphingomonas hengshuiensis</name>
    <dbReference type="NCBI Taxonomy" id="1609977"/>
    <lineage>
        <taxon>Bacteria</taxon>
        <taxon>Pseudomonadati</taxon>
        <taxon>Pseudomonadota</taxon>
        <taxon>Alphaproteobacteria</taxon>
        <taxon>Sphingomonadales</taxon>
        <taxon>Sphingomonadaceae</taxon>
        <taxon>Sphingomonas</taxon>
    </lineage>
</organism>
<feature type="region of interest" description="Disordered" evidence="1">
    <location>
        <begin position="1002"/>
        <end position="1028"/>
    </location>
</feature>
<dbReference type="AlphaFoldDB" id="A0A2W5B0C1"/>
<accession>A0A2W5B0C1</accession>
<dbReference type="InterPro" id="IPR021730">
    <property type="entry name" value="YdbH"/>
</dbReference>
<comment type="caution">
    <text evidence="2">The sequence shown here is derived from an EMBL/GenBank/DDBJ whole genome shotgun (WGS) entry which is preliminary data.</text>
</comment>
<gene>
    <name evidence="2" type="ORF">DI632_10250</name>
</gene>
<protein>
    <submittedName>
        <fullName evidence="2">Uncharacterized protein</fullName>
    </submittedName>
</protein>
<dbReference type="EMBL" id="QFNF01000025">
    <property type="protein sequence ID" value="PZO76745.1"/>
    <property type="molecule type" value="Genomic_DNA"/>
</dbReference>
<dbReference type="Pfam" id="PF11739">
    <property type="entry name" value="YdbH-like"/>
    <property type="match status" value="1"/>
</dbReference>
<sequence length="1028" mass="107350">MQVLLVVSGIVLLLAALVWTQRRPIADNIVRRELEKRGVAARYRVAEIGLGRQRLVDVVIGDPRAPDLIADWIEVDTSVSLNGATVTGARVGQARLRATLRSDGTVSFGQIDRLLPPPSGKPFALPDFDVAVDDGRIRLATPYGLIGAKLAGRGNLADGFTGQLAAVSERLSLNGCGIERLAANLSLRTARTGPALAGPIRARAAACGDVRVMRPVVDAGATLSPGFDRWRGTARIQAERIAAPQTRVAALAGTIGFDGGARGTAGTLDLASRAFALPQLAGDGLSIAGRYAIGGTPAFEGRVGARGARLDAATLARIVGIGKGAAGTPVALLATAAAQAAARAARRFDVTAEVAARPFAARIDRLAFVAASGARATLRDGPVRWVSGKGVALNGTLATGGGGLPSASIRLAQAAPGQPVTGTATMQPYAAGDARLALAPVRFRTAADGTTAIRTRVELSGPFSGGRVDRLALPIDARWDGGGRLLVNRGCVPAAFDRLRVSALTLDPARLRLCAADGAMVRLANGRVGGGVAIGATRLQGTLGGTPLTLAAANGRFALADLGFTLGEVRTRLGNPDRVSVLDLGTLTGRVAGNMVAGTFARGQGQIGNVPLLIREAAGDWRLAGGVLSLDGAVGVRDADAEPRFEPLRSDDFKLTLAGNDIRAGGTLEHPAKGVKVSDVTIVHDLDTGRGHAVLAVPGITFGDSFQPNELTRLTFGVVADVVGTVAGRGDIAWSPDGVTSTGTFRTADTDLAAAFGPVSGLAGEIRFTDLLGLVTAPGQVATIGEVNPGIAVTDGVVRYRLIDGMRVQIEGGRWPLGGGEMVLEPTILDFAEDRERRMTFRVTGVDGGLFLQQFDFDNLNASGVFDGVLPMIFDANGGRIEGGRLQSRGSGNLSYVGDVTKEDVGFWGNLAFQALRSMDYRRLTIELDGPLAGEMLTAIRFAGVSQGEGTYSNFLIRRLAKLPLVFNVRIRAPFRQLIDSVQNYYDPKRLIERNLPALQAEQRRREQGLPPAPLDTTIQPSESETVP</sequence>
<evidence type="ECO:0000313" key="3">
    <source>
        <dbReference type="Proteomes" id="UP000248614"/>
    </source>
</evidence>
<dbReference type="Proteomes" id="UP000248614">
    <property type="component" value="Unassembled WGS sequence"/>
</dbReference>
<name>A0A2W5B0C1_9SPHN</name>
<feature type="compositionally biased region" description="Polar residues" evidence="1">
    <location>
        <begin position="1017"/>
        <end position="1028"/>
    </location>
</feature>
<reference evidence="2 3" key="1">
    <citation type="submission" date="2017-08" db="EMBL/GenBank/DDBJ databases">
        <title>Infants hospitalized years apart are colonized by the same room-sourced microbial strains.</title>
        <authorList>
            <person name="Brooks B."/>
            <person name="Olm M.R."/>
            <person name="Firek B.A."/>
            <person name="Baker R."/>
            <person name="Thomas B.C."/>
            <person name="Morowitz M.J."/>
            <person name="Banfield J.F."/>
        </authorList>
    </citation>
    <scope>NUCLEOTIDE SEQUENCE [LARGE SCALE GENOMIC DNA]</scope>
    <source>
        <strain evidence="2">S2_018_000_R3_110</strain>
    </source>
</reference>